<dbReference type="AlphaFoldDB" id="A0A1Q5TQ99"/>
<dbReference type="Proteomes" id="UP000186955">
    <property type="component" value="Unassembled WGS sequence"/>
</dbReference>
<reference evidence="2 3" key="1">
    <citation type="submission" date="2016-10" db="EMBL/GenBank/DDBJ databases">
        <title>Genome sequence of the ascomycete fungus Penicillium subrubescens.</title>
        <authorList>
            <person name="De Vries R.P."/>
            <person name="Peng M."/>
            <person name="Dilokpimol A."/>
            <person name="Hilden K."/>
            <person name="Makela M.R."/>
            <person name="Grigoriev I."/>
            <person name="Riley R."/>
            <person name="Granchi Z."/>
        </authorList>
    </citation>
    <scope>NUCLEOTIDE SEQUENCE [LARGE SCALE GENOMIC DNA]</scope>
    <source>
        <strain evidence="2 3">CBS 132785</strain>
    </source>
</reference>
<accession>A0A1Q5TQ99</accession>
<evidence type="ECO:0000313" key="3">
    <source>
        <dbReference type="Proteomes" id="UP000186955"/>
    </source>
</evidence>
<proteinExistence type="predicted"/>
<feature type="region of interest" description="Disordered" evidence="1">
    <location>
        <begin position="1"/>
        <end position="68"/>
    </location>
</feature>
<dbReference type="EMBL" id="MNBE01000626">
    <property type="protein sequence ID" value="OKP02415.1"/>
    <property type="molecule type" value="Genomic_DNA"/>
</dbReference>
<sequence>MRNHDEIPLETTSGNQYNNQVGPRRPPGPTVVDPKAPGQRNPSRRTFDRGRPCCRKTSAQEHERPAPV</sequence>
<name>A0A1Q5TQ99_9EURO</name>
<organism evidence="2 3">
    <name type="scientific">Penicillium subrubescens</name>
    <dbReference type="NCBI Taxonomy" id="1316194"/>
    <lineage>
        <taxon>Eukaryota</taxon>
        <taxon>Fungi</taxon>
        <taxon>Dikarya</taxon>
        <taxon>Ascomycota</taxon>
        <taxon>Pezizomycotina</taxon>
        <taxon>Eurotiomycetes</taxon>
        <taxon>Eurotiomycetidae</taxon>
        <taxon>Eurotiales</taxon>
        <taxon>Aspergillaceae</taxon>
        <taxon>Penicillium</taxon>
    </lineage>
</organism>
<feature type="compositionally biased region" description="Polar residues" evidence="1">
    <location>
        <begin position="10"/>
        <end position="21"/>
    </location>
</feature>
<comment type="caution">
    <text evidence="2">The sequence shown here is derived from an EMBL/GenBank/DDBJ whole genome shotgun (WGS) entry which is preliminary data.</text>
</comment>
<gene>
    <name evidence="2" type="ORF">PENSUB_7179</name>
</gene>
<protein>
    <submittedName>
        <fullName evidence="2">Uncharacterized protein</fullName>
    </submittedName>
</protein>
<evidence type="ECO:0000313" key="2">
    <source>
        <dbReference type="EMBL" id="OKP02415.1"/>
    </source>
</evidence>
<evidence type="ECO:0000256" key="1">
    <source>
        <dbReference type="SAM" id="MobiDB-lite"/>
    </source>
</evidence>
<keyword evidence="3" id="KW-1185">Reference proteome</keyword>
<feature type="compositionally biased region" description="Basic and acidic residues" evidence="1">
    <location>
        <begin position="58"/>
        <end position="68"/>
    </location>
</feature>